<comment type="caution">
    <text evidence="2">The sequence shown here is derived from an EMBL/GenBank/DDBJ whole genome shotgun (WGS) entry which is preliminary data.</text>
</comment>
<evidence type="ECO:0000259" key="1">
    <source>
        <dbReference type="PROSITE" id="PS51186"/>
    </source>
</evidence>
<dbReference type="InterPro" id="IPR000182">
    <property type="entry name" value="GNAT_dom"/>
</dbReference>
<dbReference type="GO" id="GO:0016747">
    <property type="term" value="F:acyltransferase activity, transferring groups other than amino-acyl groups"/>
    <property type="evidence" value="ECO:0007669"/>
    <property type="project" value="InterPro"/>
</dbReference>
<dbReference type="PROSITE" id="PS51186">
    <property type="entry name" value="GNAT"/>
    <property type="match status" value="1"/>
</dbReference>
<keyword evidence="3" id="KW-1185">Reference proteome</keyword>
<sequence>MAISRSHSIKQLTAEDLNLMAGLMQVFGKAFDEIETYTGATPDEPYLTNLLNLDTFIALVALDGDTVIGGLAAYVLPKFEQARSEVYIYDLAVDEAYRRQGFATAMIEHLKPVAKAKGAYVVFVQADHGDDPAIALYNSLGEREDVLHFDIPVD</sequence>
<dbReference type="CDD" id="cd04301">
    <property type="entry name" value="NAT_SF"/>
    <property type="match status" value="1"/>
</dbReference>
<protein>
    <recommendedName>
        <fullName evidence="1">N-acetyltransferase domain-containing protein</fullName>
    </recommendedName>
</protein>
<dbReference type="AlphaFoldDB" id="A0A918NJJ1"/>
<dbReference type="EMBL" id="BMXR01000015">
    <property type="protein sequence ID" value="GGX72488.1"/>
    <property type="molecule type" value="Genomic_DNA"/>
</dbReference>
<dbReference type="PANTHER" id="PTHR43617:SF34">
    <property type="entry name" value="PUTATIVE-RELATED"/>
    <property type="match status" value="1"/>
</dbReference>
<evidence type="ECO:0000313" key="3">
    <source>
        <dbReference type="Proteomes" id="UP000626148"/>
    </source>
</evidence>
<dbReference type="NCBIfam" id="NF033083">
    <property type="entry name" value="AAC_3_I"/>
    <property type="match status" value="1"/>
</dbReference>
<dbReference type="RefSeq" id="WP_189613036.1">
    <property type="nucleotide sequence ID" value="NZ_BMXR01000015.1"/>
</dbReference>
<proteinExistence type="predicted"/>
<dbReference type="PANTHER" id="PTHR43617">
    <property type="entry name" value="L-AMINO ACID N-ACETYLTRANSFERASE"/>
    <property type="match status" value="1"/>
</dbReference>
<feature type="domain" description="N-acetyltransferase" evidence="1">
    <location>
        <begin position="7"/>
        <end position="154"/>
    </location>
</feature>
<dbReference type="Proteomes" id="UP000626148">
    <property type="component" value="Unassembled WGS sequence"/>
</dbReference>
<organism evidence="2 3">
    <name type="scientific">Saccharospirillum salsuginis</name>
    <dbReference type="NCBI Taxonomy" id="418750"/>
    <lineage>
        <taxon>Bacteria</taxon>
        <taxon>Pseudomonadati</taxon>
        <taxon>Pseudomonadota</taxon>
        <taxon>Gammaproteobacteria</taxon>
        <taxon>Oceanospirillales</taxon>
        <taxon>Saccharospirillaceae</taxon>
        <taxon>Saccharospirillum</taxon>
    </lineage>
</organism>
<dbReference type="Gene3D" id="3.40.630.30">
    <property type="match status" value="1"/>
</dbReference>
<accession>A0A918NJJ1</accession>
<dbReference type="InterPro" id="IPR050276">
    <property type="entry name" value="MshD_Acetyltransferase"/>
</dbReference>
<name>A0A918NJJ1_9GAMM</name>
<reference evidence="2" key="2">
    <citation type="submission" date="2020-09" db="EMBL/GenBank/DDBJ databases">
        <authorList>
            <person name="Sun Q."/>
            <person name="Kim S."/>
        </authorList>
    </citation>
    <scope>NUCLEOTIDE SEQUENCE</scope>
    <source>
        <strain evidence="2">KCTC 22169</strain>
    </source>
</reference>
<dbReference type="SUPFAM" id="SSF55729">
    <property type="entry name" value="Acyl-CoA N-acyltransferases (Nat)"/>
    <property type="match status" value="1"/>
</dbReference>
<reference evidence="2" key="1">
    <citation type="journal article" date="2014" name="Int. J. Syst. Evol. Microbiol.">
        <title>Complete genome sequence of Corynebacterium casei LMG S-19264T (=DSM 44701T), isolated from a smear-ripened cheese.</title>
        <authorList>
            <consortium name="US DOE Joint Genome Institute (JGI-PGF)"/>
            <person name="Walter F."/>
            <person name="Albersmeier A."/>
            <person name="Kalinowski J."/>
            <person name="Ruckert C."/>
        </authorList>
    </citation>
    <scope>NUCLEOTIDE SEQUENCE</scope>
    <source>
        <strain evidence="2">KCTC 22169</strain>
    </source>
</reference>
<dbReference type="Pfam" id="PF00583">
    <property type="entry name" value="Acetyltransf_1"/>
    <property type="match status" value="1"/>
</dbReference>
<dbReference type="InterPro" id="IPR016181">
    <property type="entry name" value="Acyl_CoA_acyltransferase"/>
</dbReference>
<evidence type="ECO:0000313" key="2">
    <source>
        <dbReference type="EMBL" id="GGX72488.1"/>
    </source>
</evidence>
<gene>
    <name evidence="2" type="ORF">GCM10007392_44940</name>
</gene>